<organism evidence="1 4">
    <name type="scientific">Natrarchaeobaculum sulfurireducens</name>
    <dbReference type="NCBI Taxonomy" id="2044521"/>
    <lineage>
        <taxon>Archaea</taxon>
        <taxon>Methanobacteriati</taxon>
        <taxon>Methanobacteriota</taxon>
        <taxon>Stenosarchaea group</taxon>
        <taxon>Halobacteria</taxon>
        <taxon>Halobacteriales</taxon>
        <taxon>Natrialbaceae</taxon>
        <taxon>Natrarchaeobaculum</taxon>
    </lineage>
</organism>
<reference evidence="3" key="2">
    <citation type="submission" date="2018-02" db="EMBL/GenBank/DDBJ databases">
        <title>Phenotypic and genomic properties of facultatively anaerobic sulfur-reducing natronoarchaea from hypersaline soda lakes.</title>
        <authorList>
            <person name="Sorokin D.Y."/>
            <person name="Kublanov I.V."/>
            <person name="Roman P."/>
            <person name="Sinninghe Damste J.S."/>
            <person name="Golyshin P.N."/>
            <person name="Rojo D."/>
            <person name="Ciordia S."/>
            <person name="Mena M.D.C."/>
            <person name="Ferrer M."/>
            <person name="Messina E."/>
            <person name="Smedile F."/>
            <person name="La Spada G."/>
            <person name="La Cono V."/>
            <person name="Yakimov M.M."/>
        </authorList>
    </citation>
    <scope>NUCLEOTIDE SEQUENCE [LARGE SCALE GENOMIC DNA]</scope>
    <source>
        <strain evidence="3">AArc-Mg</strain>
    </source>
</reference>
<reference evidence="1" key="3">
    <citation type="journal article" date="2019" name="Int. J. Syst. Evol. Microbiol.">
        <title>Natronolimnobius sulfurireducens sp. nov. and Halalkaliarchaeum desulfuricum gen. nov., sp. nov., the first sulfur-respiring alkaliphilic haloarchaea from hypersaline alkaline lakes.</title>
        <authorList>
            <person name="Sorokin D.Y."/>
            <person name="Yakimov M."/>
            <person name="Messina E."/>
            <person name="Merkel A.Y."/>
            <person name="Bale N.J."/>
            <person name="Sinninghe Damste J.S."/>
        </authorList>
    </citation>
    <scope>NUCLEOTIDE SEQUENCE</scope>
    <source>
        <strain evidence="2">AArc-Mg</strain>
        <strain evidence="1">AArc1</strain>
    </source>
</reference>
<evidence type="ECO:0000313" key="2">
    <source>
        <dbReference type="EMBL" id="AXR81546.1"/>
    </source>
</evidence>
<proteinExistence type="predicted"/>
<evidence type="ECO:0000313" key="3">
    <source>
        <dbReference type="Proteomes" id="UP000258613"/>
    </source>
</evidence>
<accession>A0A346PFY2</accession>
<dbReference type="Proteomes" id="UP000258707">
    <property type="component" value="Chromosome"/>
</dbReference>
<dbReference type="EMBL" id="CP024047">
    <property type="protein sequence ID" value="AXR78427.1"/>
    <property type="molecule type" value="Genomic_DNA"/>
</dbReference>
<dbReference type="KEGG" id="nan:AArc1_2109"/>
<gene>
    <name evidence="1" type="ORF">AArc1_2109</name>
    <name evidence="2" type="ORF">AArcMg_1533</name>
</gene>
<evidence type="ECO:0000313" key="4">
    <source>
        <dbReference type="Proteomes" id="UP000258707"/>
    </source>
</evidence>
<dbReference type="Proteomes" id="UP000258613">
    <property type="component" value="Chromosome"/>
</dbReference>
<dbReference type="AlphaFoldDB" id="A0A346PFY2"/>
<reference evidence="4" key="1">
    <citation type="submission" date="2017-10" db="EMBL/GenBank/DDBJ databases">
        <title>Phenotypic and genomic properties of facultatively anaerobic sulfur-reducing natronoarchaea from hypersaline soda lakes.</title>
        <authorList>
            <person name="Sorokin D.Y."/>
            <person name="Kublanov I.V."/>
            <person name="Roman P."/>
            <person name="Sinninghe Damste J.S."/>
            <person name="Golyshin P.N."/>
            <person name="Rojo D."/>
            <person name="Ciordia S."/>
            <person name="Mena Md.C."/>
            <person name="Ferrer M."/>
            <person name="Messina E."/>
            <person name="Smedile F."/>
            <person name="La Spada G."/>
            <person name="La Cono V."/>
            <person name="Yakimov M.M."/>
        </authorList>
    </citation>
    <scope>NUCLEOTIDE SEQUENCE [LARGE SCALE GENOMIC DNA]</scope>
    <source>
        <strain evidence="4">AArc1</strain>
    </source>
</reference>
<dbReference type="GeneID" id="37642019"/>
<dbReference type="RefSeq" id="WP_117364499.1">
    <property type="nucleotide sequence ID" value="NZ_CP024047.1"/>
</dbReference>
<dbReference type="InterPro" id="IPR017587">
    <property type="entry name" value="YqeC"/>
</dbReference>
<evidence type="ECO:0000313" key="1">
    <source>
        <dbReference type="EMBL" id="AXR78427.1"/>
    </source>
</evidence>
<protein>
    <submittedName>
        <fullName evidence="2">Accessory protein YqeC in selenium-dependentmolybdenum hydroxylase maturation</fullName>
    </submittedName>
</protein>
<keyword evidence="3" id="KW-1185">Reference proteome</keyword>
<name>A0A346PFY2_9EURY</name>
<dbReference type="OrthoDB" id="291404at2157"/>
<dbReference type="EMBL" id="CP027033">
    <property type="protein sequence ID" value="AXR81546.1"/>
    <property type="molecule type" value="Genomic_DNA"/>
</dbReference>
<accession>A0A346PPV1</accession>
<sequence length="242" mass="26088">MDLVEALDADGNVTCVVGAGGKKSTLYALAGRLERAIVTATVRIPPFDDHVAAVHVAKAPLSPVEEAREWPIGLVRARERSDRYRGYETETVDALAADVDDDVSVLVKADGARTRWFKAPGENEPQIPDSADIVVPIASARIVGEPLTDEHVHRPERVVELTGLEHGDRISAADVATVLASDRGGWADVPADATVVPLINMVDDADTERTAREIAAQLHEQRLISRVVLTSFLEDQPVVDVV</sequence>
<dbReference type="Pfam" id="PF19842">
    <property type="entry name" value="YqeC"/>
    <property type="match status" value="1"/>
</dbReference>
<dbReference type="KEGG" id="nag:AArcMg_1533"/>
<dbReference type="NCBIfam" id="TIGR03172">
    <property type="entry name" value="selenium cofactor biosynthesis protein YqeC"/>
    <property type="match status" value="1"/>
</dbReference>